<keyword evidence="1" id="KW-1133">Transmembrane helix</keyword>
<sequence length="93" mass="10180">MEKVRKEASRNFATGFFVTVFLLSLVRIIASYLFMGNGMDLEAIAGWLVYLLFGALVGALTYIYTLLSGRIRLLEERLAAAEAGAQPGEKCGD</sequence>
<keyword evidence="1" id="KW-0812">Transmembrane</keyword>
<feature type="transmembrane region" description="Helical" evidence="1">
    <location>
        <begin position="12"/>
        <end position="35"/>
    </location>
</feature>
<feature type="transmembrane region" description="Helical" evidence="1">
    <location>
        <begin position="47"/>
        <end position="67"/>
    </location>
</feature>
<evidence type="ECO:0000256" key="1">
    <source>
        <dbReference type="SAM" id="Phobius"/>
    </source>
</evidence>
<protein>
    <submittedName>
        <fullName evidence="2">Uncharacterized protein</fullName>
    </submittedName>
</protein>
<evidence type="ECO:0000313" key="2">
    <source>
        <dbReference type="EMBL" id="MEQ2442427.1"/>
    </source>
</evidence>
<organism evidence="2 3">
    <name type="scientific">Pseudoflavonifractor intestinihominis</name>
    <dbReference type="NCBI Taxonomy" id="3133171"/>
    <lineage>
        <taxon>Bacteria</taxon>
        <taxon>Bacillati</taxon>
        <taxon>Bacillota</taxon>
        <taxon>Clostridia</taxon>
        <taxon>Eubacteriales</taxon>
        <taxon>Oscillospiraceae</taxon>
        <taxon>Pseudoflavonifractor</taxon>
    </lineage>
</organism>
<gene>
    <name evidence="2" type="ORF">WMO64_02975</name>
</gene>
<dbReference type="Proteomes" id="UP001464378">
    <property type="component" value="Unassembled WGS sequence"/>
</dbReference>
<keyword evidence="1" id="KW-0472">Membrane</keyword>
<comment type="caution">
    <text evidence="2">The sequence shown here is derived from an EMBL/GenBank/DDBJ whole genome shotgun (WGS) entry which is preliminary data.</text>
</comment>
<proteinExistence type="predicted"/>
<dbReference type="EMBL" id="JBBMFK010000003">
    <property type="protein sequence ID" value="MEQ2442427.1"/>
    <property type="molecule type" value="Genomic_DNA"/>
</dbReference>
<reference evidence="2 3" key="1">
    <citation type="submission" date="2024-03" db="EMBL/GenBank/DDBJ databases">
        <title>Human intestinal bacterial collection.</title>
        <authorList>
            <person name="Pauvert C."/>
            <person name="Hitch T.C.A."/>
            <person name="Clavel T."/>
        </authorList>
    </citation>
    <scope>NUCLEOTIDE SEQUENCE [LARGE SCALE GENOMIC DNA]</scope>
    <source>
        <strain evidence="2 3">CLA-AP-H29</strain>
    </source>
</reference>
<accession>A0ABV1E706</accession>
<keyword evidence="3" id="KW-1185">Reference proteome</keyword>
<dbReference type="RefSeq" id="WP_349230954.1">
    <property type="nucleotide sequence ID" value="NZ_JBBMFK010000003.1"/>
</dbReference>
<evidence type="ECO:0000313" key="3">
    <source>
        <dbReference type="Proteomes" id="UP001464378"/>
    </source>
</evidence>
<name>A0ABV1E706_9FIRM</name>